<evidence type="ECO:0000256" key="1">
    <source>
        <dbReference type="SAM" id="Phobius"/>
    </source>
</evidence>
<dbReference type="AlphaFoldDB" id="A0A8F5BSZ4"/>
<keyword evidence="1" id="KW-0472">Membrane</keyword>
<keyword evidence="1" id="KW-1133">Transmembrane helix</keyword>
<dbReference type="RefSeq" id="WP_218261094.1">
    <property type="nucleotide sequence ID" value="NZ_CP077715.1"/>
</dbReference>
<accession>A0A8F5BSZ4</accession>
<proteinExistence type="predicted"/>
<evidence type="ECO:0000313" key="3">
    <source>
        <dbReference type="Proteomes" id="UP000693941"/>
    </source>
</evidence>
<dbReference type="Proteomes" id="UP000693941">
    <property type="component" value="Chromosome"/>
</dbReference>
<name>A0A8F5BSZ4_9CREN</name>
<dbReference type="EMBL" id="CP077715">
    <property type="protein sequence ID" value="QXJ30906.1"/>
    <property type="molecule type" value="Genomic_DNA"/>
</dbReference>
<sequence>MTGRYKVLIVLIVLLVGVIAFLYYRVENHQETCEQQKVYFSFNLEKALNFYESLNTSLGLLREYPGSHTIWLADDQALDYNALMLIYNITHNVTAKTLAQQILFAIKPYGGLYKYYNSVFEIFGIYPNTIIPQSGVIITIGNIDNYTLNATLFNHTISNYYDYADLLAYRVLLWLHLGNYSGAEENFISLVKMWNGIGFNDSAYYNDTYQSYKLALFLIVWRALELNPHTCLLAIKYVNMAREVSGMMSLLQSSQGGVWTSYKYVNGKIEYGYNISSMNGETTSLFVIAYALMSSNISIPITS</sequence>
<feature type="transmembrane region" description="Helical" evidence="1">
    <location>
        <begin position="7"/>
        <end position="26"/>
    </location>
</feature>
<dbReference type="GeneID" id="65559095"/>
<keyword evidence="1" id="KW-0812">Transmembrane</keyword>
<gene>
    <name evidence="2" type="ORF">J5U21_00555</name>
</gene>
<organism evidence="2 3">
    <name type="scientific">Saccharolobus shibatae</name>
    <dbReference type="NCBI Taxonomy" id="2286"/>
    <lineage>
        <taxon>Archaea</taxon>
        <taxon>Thermoproteota</taxon>
        <taxon>Thermoprotei</taxon>
        <taxon>Sulfolobales</taxon>
        <taxon>Sulfolobaceae</taxon>
        <taxon>Saccharolobus</taxon>
    </lineage>
</organism>
<evidence type="ECO:0000313" key="2">
    <source>
        <dbReference type="EMBL" id="QXJ30906.1"/>
    </source>
</evidence>
<reference evidence="2" key="1">
    <citation type="journal article" date="2021" name="Environ. Microbiol.">
        <title>New insights into the diversity and evolution of the archaeal mobilome from three complete genomes of Saccharolobus shibatae.</title>
        <authorList>
            <person name="Medvedeva S."/>
            <person name="Brandt D."/>
            <person name="Cvirkaite-Krupovic V."/>
            <person name="Liu Y."/>
            <person name="Severinov K."/>
            <person name="Ishino S."/>
            <person name="Ishino Y."/>
            <person name="Prangishvili D."/>
            <person name="Kalinowski J."/>
            <person name="Krupovic M."/>
        </authorList>
    </citation>
    <scope>NUCLEOTIDE SEQUENCE</scope>
    <source>
        <strain evidence="2">BEU9</strain>
    </source>
</reference>
<protein>
    <submittedName>
        <fullName evidence="2">Uncharacterized protein</fullName>
    </submittedName>
</protein>